<comment type="caution">
    <text evidence="2">The sequence shown here is derived from an EMBL/GenBank/DDBJ whole genome shotgun (WGS) entry which is preliminary data.</text>
</comment>
<gene>
    <name evidence="2" type="ORF">SNAT2548_LOCUS12909</name>
</gene>
<dbReference type="OrthoDB" id="438631at2759"/>
<feature type="region of interest" description="Disordered" evidence="1">
    <location>
        <begin position="733"/>
        <end position="768"/>
    </location>
</feature>
<dbReference type="EMBL" id="CAJNDS010001304">
    <property type="protein sequence ID" value="CAE7254755.1"/>
    <property type="molecule type" value="Genomic_DNA"/>
</dbReference>
<dbReference type="Proteomes" id="UP000604046">
    <property type="component" value="Unassembled WGS sequence"/>
</dbReference>
<sequence>MSIPALNKWTTVAPCASFVAAQQHFCGVLPAAFEACFGNLPEASESSQEDQGAALGQPIDQTRRWRKLARRRQKKAVMFLKDPESQFRTLSWTVLTAPVMRIHYSLFKHAHWFTERPAVPPDESSAFGMVAARPTRRALAVFADMMQSTENESWLPLVGFYGPVLQWPQARLRTTRRTVCTIVGQLWRKLDEPWQQYPWKLLGLLADDERRRQACAEELLASRKCCLDNFSEKLRAMCPSAEQLLSAKTATFLEAVFNRVVPTSTDIERCFARYQRWTATRGHKLKASQLAARHYAQCMTHLVDQWRRRRIRAGLQAAPRTHRHRPVWIRGARSQRASTGLHAFTRAQRHLGAPARGNQGWSSIGVASRAWSRLPPEERARWRQQARLQNAAARAQLAQAEEAEGAESFVGGPWDMGSSAGFPLARHVVVDNQPRQAEMAQQFEERAQQLQPENLDSMSGAPQAEQNLFAPCGSGACFGNLPEGRPRADAENLHSLLIHAIMKKGPGPLKMTEEPLVVAFLSEVAERAEYYVVAYNTRKPPIEAAMLKVEVDMNEELPEGVSKSLRMSAAPDGQQFVFFTNKSLCVRLLQVASDWTLYTLQVGPVRKLWHFDIVGAEKVDTEAAKRDLDSSRSAAVALQALRELLKPRQPPKRRDPGAFPKPSKKRAKKAAADPEAEEKRHEVAEDEEEASSQGSSRSDVAAGFCDPTARSSAEIEADGRLLLSLASRAEVVEERADDSHEPASSSRDPPRARSAPLPPSRSNVKRATTWGRHPAFSVAPIYAEKVYIGWGATCGRHQDASGRALPCRKTISAGSGESRLSDGECVLRLKRWLVAGLRDSEWRGNARSFHVSQGGVQLEQFKHGLTEAELDARVGHTSS</sequence>
<reference evidence="2" key="1">
    <citation type="submission" date="2021-02" db="EMBL/GenBank/DDBJ databases">
        <authorList>
            <person name="Dougan E. K."/>
            <person name="Rhodes N."/>
            <person name="Thang M."/>
            <person name="Chan C."/>
        </authorList>
    </citation>
    <scope>NUCLEOTIDE SEQUENCE</scope>
</reference>
<proteinExistence type="predicted"/>
<feature type="compositionally biased region" description="Low complexity" evidence="1">
    <location>
        <begin position="742"/>
        <end position="755"/>
    </location>
</feature>
<dbReference type="AlphaFoldDB" id="A0A812MDV2"/>
<protein>
    <submittedName>
        <fullName evidence="2">Uncharacterized protein</fullName>
    </submittedName>
</protein>
<accession>A0A812MDV2</accession>
<evidence type="ECO:0000256" key="1">
    <source>
        <dbReference type="SAM" id="MobiDB-lite"/>
    </source>
</evidence>
<evidence type="ECO:0000313" key="3">
    <source>
        <dbReference type="Proteomes" id="UP000604046"/>
    </source>
</evidence>
<evidence type="ECO:0000313" key="2">
    <source>
        <dbReference type="EMBL" id="CAE7254755.1"/>
    </source>
</evidence>
<name>A0A812MDV2_9DINO</name>
<keyword evidence="3" id="KW-1185">Reference proteome</keyword>
<feature type="region of interest" description="Disordered" evidence="1">
    <location>
        <begin position="642"/>
        <end position="704"/>
    </location>
</feature>
<organism evidence="2 3">
    <name type="scientific">Symbiodinium natans</name>
    <dbReference type="NCBI Taxonomy" id="878477"/>
    <lineage>
        <taxon>Eukaryota</taxon>
        <taxon>Sar</taxon>
        <taxon>Alveolata</taxon>
        <taxon>Dinophyceae</taxon>
        <taxon>Suessiales</taxon>
        <taxon>Symbiodiniaceae</taxon>
        <taxon>Symbiodinium</taxon>
    </lineage>
</organism>